<name>A0A3S0SXT3_9HYPH</name>
<sequence>MSIEILLDKAWQELCDNDGRTSAAEHPDMRLISRDELSRFLVDASFKWKEARNHGISIEESRELDSGSVMGFFARGHYDRHKFAEACNEYTGADPYYDRRYVRPDDCRQEWWRTVPVSGEPGAVSYHNAEPHSRGAFAVTVTNVVDDHERKQTQRWIDSHHKGRAAGFAEGLNWALRQLDRINAEAGDELLRRYREHDKKSGAA</sequence>
<protein>
    <submittedName>
        <fullName evidence="1">Uncharacterized protein</fullName>
    </submittedName>
</protein>
<comment type="caution">
    <text evidence="1">The sequence shown here is derived from an EMBL/GenBank/DDBJ whole genome shotgun (WGS) entry which is preliminary data.</text>
</comment>
<gene>
    <name evidence="1" type="ORF">EFR84_11270</name>
</gene>
<proteinExistence type="predicted"/>
<dbReference type="AlphaFoldDB" id="A0A3S0SXT3"/>
<dbReference type="Proteomes" id="UP000278081">
    <property type="component" value="Unassembled WGS sequence"/>
</dbReference>
<organism evidence="1 2">
    <name type="scientific">Rhizobium chutanense</name>
    <dbReference type="NCBI Taxonomy" id="2035448"/>
    <lineage>
        <taxon>Bacteria</taxon>
        <taxon>Pseudomonadati</taxon>
        <taxon>Pseudomonadota</taxon>
        <taxon>Alphaproteobacteria</taxon>
        <taxon>Hyphomicrobiales</taxon>
        <taxon>Rhizobiaceae</taxon>
        <taxon>Rhizobium/Agrobacterium group</taxon>
        <taxon>Rhizobium</taxon>
    </lineage>
</organism>
<evidence type="ECO:0000313" key="1">
    <source>
        <dbReference type="EMBL" id="RUM06774.1"/>
    </source>
</evidence>
<dbReference type="OrthoDB" id="8410486at2"/>
<reference evidence="1 2" key="1">
    <citation type="submission" date="2018-11" db="EMBL/GenBank/DDBJ databases">
        <title>Rhizobium chutanense sp. nov., isolated from root nodules of Phaseolus vulgaris in China.</title>
        <authorList>
            <person name="Huo Y."/>
        </authorList>
    </citation>
    <scope>NUCLEOTIDE SEQUENCE [LARGE SCALE GENOMIC DNA]</scope>
    <source>
        <strain evidence="1 2">C16</strain>
    </source>
</reference>
<evidence type="ECO:0000313" key="2">
    <source>
        <dbReference type="Proteomes" id="UP000278081"/>
    </source>
</evidence>
<dbReference type="RefSeq" id="WP_126908955.1">
    <property type="nucleotide sequence ID" value="NZ_ML133755.1"/>
</dbReference>
<accession>A0A3S0SXT3</accession>
<dbReference type="EMBL" id="RJTJ01000008">
    <property type="protein sequence ID" value="RUM06774.1"/>
    <property type="molecule type" value="Genomic_DNA"/>
</dbReference>